<gene>
    <name evidence="6" type="ORF">D4A47_06155</name>
</gene>
<dbReference type="InterPro" id="IPR012349">
    <property type="entry name" value="Split_barrel_FMN-bd"/>
</dbReference>
<evidence type="ECO:0000256" key="3">
    <source>
        <dbReference type="ARBA" id="ARBA00038054"/>
    </source>
</evidence>
<sequence>MPKLLWKPGTLLAPVPPALVSCGTLEKPNLLTVAWTGIVNTNPAMTYVSVRPERYSHGLISETGEFVVNLTTAALVRATDFCGVRSGRDLDKFSACGLTPEASGKVSAPSVAECPLSLECVVRQVLPLGSHDMFLAEIVAVGVDPSLVDRAGKLHLGSAGLAAYAHGEYFALGKSLGTFGFSVRKKPAAKRRAPGKKSARRRAPRGETT</sequence>
<evidence type="ECO:0000313" key="7">
    <source>
        <dbReference type="Proteomes" id="UP000276301"/>
    </source>
</evidence>
<evidence type="ECO:0000313" key="6">
    <source>
        <dbReference type="EMBL" id="RLL12108.1"/>
    </source>
</evidence>
<keyword evidence="7" id="KW-1185">Reference proteome</keyword>
<dbReference type="PROSITE" id="PS51257">
    <property type="entry name" value="PROKAR_LIPOPROTEIN"/>
    <property type="match status" value="1"/>
</dbReference>
<dbReference type="InterPro" id="IPR002563">
    <property type="entry name" value="Flavin_Rdtase-like_dom"/>
</dbReference>
<keyword evidence="2" id="KW-0285">Flavoprotein</keyword>
<accession>A0A498CRU1</accession>
<dbReference type="SUPFAM" id="SSF50475">
    <property type="entry name" value="FMN-binding split barrel"/>
    <property type="match status" value="1"/>
</dbReference>
<evidence type="ECO:0000259" key="5">
    <source>
        <dbReference type="SMART" id="SM00903"/>
    </source>
</evidence>
<dbReference type="GO" id="GO:0010181">
    <property type="term" value="F:FMN binding"/>
    <property type="evidence" value="ECO:0007669"/>
    <property type="project" value="InterPro"/>
</dbReference>
<dbReference type="Pfam" id="PF01613">
    <property type="entry name" value="Flavin_Reduct"/>
    <property type="match status" value="1"/>
</dbReference>
<dbReference type="EMBL" id="RCHT01000007">
    <property type="protein sequence ID" value="RLL12108.1"/>
    <property type="molecule type" value="Genomic_DNA"/>
</dbReference>
<comment type="similarity">
    <text evidence="3">Belongs to the flavoredoxin family.</text>
</comment>
<name>A0A498CRU1_9FIRM</name>
<organism evidence="6 7">
    <name type="scientific">Anaerotruncus massiliensis</name>
    <name type="common">ex Liu et al. 2021</name>
    <dbReference type="NCBI Taxonomy" id="2321404"/>
    <lineage>
        <taxon>Bacteria</taxon>
        <taxon>Bacillati</taxon>
        <taxon>Bacillota</taxon>
        <taxon>Clostridia</taxon>
        <taxon>Eubacteriales</taxon>
        <taxon>Oscillospiraceae</taxon>
        <taxon>Anaerotruncus</taxon>
    </lineage>
</organism>
<dbReference type="SMART" id="SM00903">
    <property type="entry name" value="Flavin_Reduct"/>
    <property type="match status" value="1"/>
</dbReference>
<dbReference type="Proteomes" id="UP000276301">
    <property type="component" value="Unassembled WGS sequence"/>
</dbReference>
<evidence type="ECO:0000256" key="1">
    <source>
        <dbReference type="ARBA" id="ARBA00001917"/>
    </source>
</evidence>
<protein>
    <submittedName>
        <fullName evidence="6">Flavin reductase family protein</fullName>
    </submittedName>
</protein>
<feature type="region of interest" description="Disordered" evidence="4">
    <location>
        <begin position="185"/>
        <end position="209"/>
    </location>
</feature>
<dbReference type="PANTHER" id="PTHR43567">
    <property type="entry name" value="FLAVOREDOXIN-RELATED-RELATED"/>
    <property type="match status" value="1"/>
</dbReference>
<comment type="cofactor">
    <cofactor evidence="1">
        <name>FMN</name>
        <dbReference type="ChEBI" id="CHEBI:58210"/>
    </cofactor>
</comment>
<comment type="caution">
    <text evidence="6">The sequence shown here is derived from an EMBL/GenBank/DDBJ whole genome shotgun (WGS) entry which is preliminary data.</text>
</comment>
<dbReference type="InterPro" id="IPR052174">
    <property type="entry name" value="Flavoredoxin"/>
</dbReference>
<proteinExistence type="inferred from homology"/>
<dbReference type="PANTHER" id="PTHR43567:SF1">
    <property type="entry name" value="FLAVOREDOXIN"/>
    <property type="match status" value="1"/>
</dbReference>
<evidence type="ECO:0000256" key="4">
    <source>
        <dbReference type="SAM" id="MobiDB-lite"/>
    </source>
</evidence>
<dbReference type="AlphaFoldDB" id="A0A498CRU1"/>
<feature type="domain" description="Flavin reductase like" evidence="5">
    <location>
        <begin position="12"/>
        <end position="156"/>
    </location>
</feature>
<dbReference type="GO" id="GO:0016646">
    <property type="term" value="F:oxidoreductase activity, acting on the CH-NH group of donors, NAD or NADP as acceptor"/>
    <property type="evidence" value="ECO:0007669"/>
    <property type="project" value="UniProtKB-ARBA"/>
</dbReference>
<dbReference type="Gene3D" id="2.30.110.10">
    <property type="entry name" value="Electron Transport, Fmn-binding Protein, Chain A"/>
    <property type="match status" value="1"/>
</dbReference>
<feature type="compositionally biased region" description="Basic residues" evidence="4">
    <location>
        <begin position="185"/>
        <end position="203"/>
    </location>
</feature>
<reference evidence="6 7" key="1">
    <citation type="submission" date="2018-10" db="EMBL/GenBank/DDBJ databases">
        <title>Anaerotruncus faecis sp. nov., isolated from human feces.</title>
        <authorList>
            <person name="Wang Y.-J."/>
        </authorList>
    </citation>
    <scope>NUCLEOTIDE SEQUENCE [LARGE SCALE GENOMIC DNA]</scope>
    <source>
        <strain evidence="6 7">22A2-44</strain>
    </source>
</reference>
<evidence type="ECO:0000256" key="2">
    <source>
        <dbReference type="ARBA" id="ARBA00022630"/>
    </source>
</evidence>
<dbReference type="RefSeq" id="WP_121586594.1">
    <property type="nucleotide sequence ID" value="NZ_RCHT01000007.1"/>
</dbReference>